<feature type="compositionally biased region" description="Basic and acidic residues" evidence="1">
    <location>
        <begin position="80"/>
        <end position="100"/>
    </location>
</feature>
<feature type="region of interest" description="Disordered" evidence="1">
    <location>
        <begin position="56"/>
        <end position="108"/>
    </location>
</feature>
<dbReference type="Proteomes" id="UP000266723">
    <property type="component" value="Unassembled WGS sequence"/>
</dbReference>
<name>A0ABQ7BB83_BRACR</name>
<protein>
    <submittedName>
        <fullName evidence="2">Uncharacterized protein</fullName>
    </submittedName>
</protein>
<reference evidence="2 3" key="1">
    <citation type="journal article" date="2020" name="BMC Genomics">
        <title>Intraspecific diversification of the crop wild relative Brassica cretica Lam. using demographic model selection.</title>
        <authorList>
            <person name="Kioukis A."/>
            <person name="Michalopoulou V.A."/>
            <person name="Briers L."/>
            <person name="Pirintsos S."/>
            <person name="Studholme D.J."/>
            <person name="Pavlidis P."/>
            <person name="Sarris P.F."/>
        </authorList>
    </citation>
    <scope>NUCLEOTIDE SEQUENCE [LARGE SCALE GENOMIC DNA]</scope>
    <source>
        <strain evidence="3">cv. PFS-1207/04</strain>
    </source>
</reference>
<evidence type="ECO:0000313" key="2">
    <source>
        <dbReference type="EMBL" id="KAF3529529.1"/>
    </source>
</evidence>
<keyword evidence="3" id="KW-1185">Reference proteome</keyword>
<dbReference type="EMBL" id="QGKV02001507">
    <property type="protein sequence ID" value="KAF3529529.1"/>
    <property type="molecule type" value="Genomic_DNA"/>
</dbReference>
<evidence type="ECO:0000313" key="3">
    <source>
        <dbReference type="Proteomes" id="UP000266723"/>
    </source>
</evidence>
<accession>A0ABQ7BB83</accession>
<evidence type="ECO:0000256" key="1">
    <source>
        <dbReference type="SAM" id="MobiDB-lite"/>
    </source>
</evidence>
<organism evidence="2 3">
    <name type="scientific">Brassica cretica</name>
    <name type="common">Mustard</name>
    <dbReference type="NCBI Taxonomy" id="69181"/>
    <lineage>
        <taxon>Eukaryota</taxon>
        <taxon>Viridiplantae</taxon>
        <taxon>Streptophyta</taxon>
        <taxon>Embryophyta</taxon>
        <taxon>Tracheophyta</taxon>
        <taxon>Spermatophyta</taxon>
        <taxon>Magnoliopsida</taxon>
        <taxon>eudicotyledons</taxon>
        <taxon>Gunneridae</taxon>
        <taxon>Pentapetalae</taxon>
        <taxon>rosids</taxon>
        <taxon>malvids</taxon>
        <taxon>Brassicales</taxon>
        <taxon>Brassicaceae</taxon>
        <taxon>Brassiceae</taxon>
        <taxon>Brassica</taxon>
    </lineage>
</organism>
<sequence length="329" mass="36165">MTMEACLVIEWISLGGRSPENRSLSPKLLASVMRARRGPSSDAACLIPGRIGSINDADDQFRRDGTDDCTEDDGEGIALDEQRSNPTRDAKPSIESHRNPPSDAASLIPVRIGLTDNGDDRSGAGYCAEREGEGTASGEVSLDLVAATKDTEGRYSALEPVGKRRLRLTPYRISSSGSIEQLLDLPSGSSRPSLVMGQDWGGGRSVDVFYGEKRVIAAERMQGSWHNFHVALTQLMVVAVRIVVALMVMAEEIDVYMSVRVFEELMQTQPKPNGVYAVQMRSGLHILSGHPSRTKSWQLSYFYVKADEATFEEPPSDDFRFLWSHLIGR</sequence>
<gene>
    <name evidence="2" type="ORF">DY000_02039774</name>
</gene>
<proteinExistence type="predicted"/>
<comment type="caution">
    <text evidence="2">The sequence shown here is derived from an EMBL/GenBank/DDBJ whole genome shotgun (WGS) entry which is preliminary data.</text>
</comment>